<feature type="domain" description="WCX" evidence="2">
    <location>
        <begin position="244"/>
        <end position="320"/>
    </location>
</feature>
<protein>
    <submittedName>
        <fullName evidence="3">WYL domain-containing protein</fullName>
    </submittedName>
</protein>
<keyword evidence="4" id="KW-1185">Reference proteome</keyword>
<sequence length="323" mass="35696">MAEKSERLLNLYIMLLAQTRFVSKQDIRRAHYGDYGDDAKGLEAFEKAFERDKEDLRELGVVIEVGSLDSYFDDEPGYRISPDTSSLPEIRFEADEAAVLGIAARAWEQATLARATTEAMRKLAAQGVEVDTSRLDLVPPSLRAEEPAFDACWEATQKRRVITFDYRRPGAETTSRRLQPWGVVRSSGRWYVVGHDLDRQAERVFRLSRVQGKVSLTGRSAAYDVPVGTDVQAIAQRLVHSTPDIEATVLVRQRAGVALRRTASAVEADVTGPDDASEWDRLTVSGQLRDLVNAVLALGATALVEGPAELRDEIVARLGGVAR</sequence>
<dbReference type="AlphaFoldDB" id="A0A2R7YTW2"/>
<evidence type="ECO:0000313" key="3">
    <source>
        <dbReference type="EMBL" id="PUA79309.1"/>
    </source>
</evidence>
<dbReference type="InterPro" id="IPR026881">
    <property type="entry name" value="WYL_dom"/>
</dbReference>
<dbReference type="PROSITE" id="PS52050">
    <property type="entry name" value="WYL"/>
    <property type="match status" value="1"/>
</dbReference>
<gene>
    <name evidence="3" type="ORF">C7S10_20030</name>
</gene>
<dbReference type="InterPro" id="IPR057727">
    <property type="entry name" value="WCX_dom"/>
</dbReference>
<dbReference type="Pfam" id="PF13280">
    <property type="entry name" value="WYL"/>
    <property type="match status" value="1"/>
</dbReference>
<dbReference type="InterPro" id="IPR051534">
    <property type="entry name" value="CBASS_pafABC_assoc_protein"/>
</dbReference>
<name>A0A2R7YTW2_9ACTN</name>
<proteinExistence type="predicted"/>
<dbReference type="EMBL" id="PYXZ01000011">
    <property type="protein sequence ID" value="PUA79309.1"/>
    <property type="molecule type" value="Genomic_DNA"/>
</dbReference>
<dbReference type="PANTHER" id="PTHR34580">
    <property type="match status" value="1"/>
</dbReference>
<dbReference type="RefSeq" id="WP_108346334.1">
    <property type="nucleotide sequence ID" value="NZ_PYXZ01000011.1"/>
</dbReference>
<reference evidence="3 4" key="1">
    <citation type="submission" date="2018-03" db="EMBL/GenBank/DDBJ databases">
        <authorList>
            <person name="Keele B.F."/>
        </authorList>
    </citation>
    <scope>NUCLEOTIDE SEQUENCE [LARGE SCALE GENOMIC DNA]</scope>
    <source>
        <strain evidence="3 4">IB-3</strain>
    </source>
</reference>
<evidence type="ECO:0000313" key="4">
    <source>
        <dbReference type="Proteomes" id="UP000244867"/>
    </source>
</evidence>
<accession>A0A2R7YTW2</accession>
<dbReference type="Proteomes" id="UP000244867">
    <property type="component" value="Unassembled WGS sequence"/>
</dbReference>
<dbReference type="PANTHER" id="PTHR34580:SF3">
    <property type="entry name" value="PROTEIN PAFB"/>
    <property type="match status" value="1"/>
</dbReference>
<evidence type="ECO:0000259" key="1">
    <source>
        <dbReference type="Pfam" id="PF13280"/>
    </source>
</evidence>
<organism evidence="3 4">
    <name type="scientific">Nocardioides currus</name>
    <dbReference type="NCBI Taxonomy" id="2133958"/>
    <lineage>
        <taxon>Bacteria</taxon>
        <taxon>Bacillati</taxon>
        <taxon>Actinomycetota</taxon>
        <taxon>Actinomycetes</taxon>
        <taxon>Propionibacteriales</taxon>
        <taxon>Nocardioidaceae</taxon>
        <taxon>Nocardioides</taxon>
    </lineage>
</organism>
<evidence type="ECO:0000259" key="2">
    <source>
        <dbReference type="Pfam" id="PF25583"/>
    </source>
</evidence>
<comment type="caution">
    <text evidence="3">The sequence shown here is derived from an EMBL/GenBank/DDBJ whole genome shotgun (WGS) entry which is preliminary data.</text>
</comment>
<feature type="domain" description="WYL" evidence="1">
    <location>
        <begin position="148"/>
        <end position="211"/>
    </location>
</feature>
<dbReference type="OrthoDB" id="3268930at2"/>
<dbReference type="Pfam" id="PF25583">
    <property type="entry name" value="WCX"/>
    <property type="match status" value="1"/>
</dbReference>